<accession>M9PNF5</accession>
<dbReference type="EMBL" id="JX000412">
    <property type="protein sequence ID" value="AGE10497.1"/>
    <property type="molecule type" value="mRNA"/>
</dbReference>
<feature type="signal peptide" evidence="1">
    <location>
        <begin position="1"/>
        <end position="24"/>
    </location>
</feature>
<keyword evidence="1" id="KW-0732">Signal</keyword>
<feature type="chain" id="PRO_5004101891" evidence="1">
    <location>
        <begin position="25"/>
        <end position="84"/>
    </location>
</feature>
<protein>
    <submittedName>
        <fullName evidence="2">Conotoxin Bt14.1</fullName>
    </submittedName>
</protein>
<evidence type="ECO:0000256" key="1">
    <source>
        <dbReference type="SAM" id="SignalP"/>
    </source>
</evidence>
<dbReference type="AlphaFoldDB" id="M9PNF5"/>
<evidence type="ECO:0000313" key="2">
    <source>
        <dbReference type="EMBL" id="AGE10497.1"/>
    </source>
</evidence>
<proteinExistence type="evidence at transcript level"/>
<sequence>MPSVRSVTCCCLLWMMFSVQLVTSDLTGTAWLSTHLDARIPSEENMEVLCPEMCNEGSGGVACSCSKRRDVVSSFVRRRKRSMV</sequence>
<organism evidence="2">
    <name type="scientific">Conus betulinus</name>
    <name type="common">Beech cone</name>
    <dbReference type="NCBI Taxonomy" id="89764"/>
    <lineage>
        <taxon>Eukaryota</taxon>
        <taxon>Metazoa</taxon>
        <taxon>Spiralia</taxon>
        <taxon>Lophotrochozoa</taxon>
        <taxon>Mollusca</taxon>
        <taxon>Gastropoda</taxon>
        <taxon>Caenogastropoda</taxon>
        <taxon>Neogastropoda</taxon>
        <taxon>Conoidea</taxon>
        <taxon>Conidae</taxon>
        <taxon>Conus</taxon>
        <taxon>Dendroconus</taxon>
    </lineage>
</organism>
<reference evidence="2" key="1">
    <citation type="submission" date="2012-04" db="EMBL/GenBank/DDBJ databases">
        <authorList>
            <person name="Wu C."/>
            <person name="Liu Z."/>
            <person name="Dai Q."/>
        </authorList>
    </citation>
    <scope>NUCLEOTIDE SEQUENCE</scope>
</reference>
<name>M9PNF5_CONBE</name>